<proteinExistence type="inferred from homology"/>
<protein>
    <recommendedName>
        <fullName evidence="15">RRN7-type domain-containing protein</fullName>
    </recommendedName>
</protein>
<evidence type="ECO:0000256" key="4">
    <source>
        <dbReference type="ARBA" id="ARBA00022771"/>
    </source>
</evidence>
<evidence type="ECO:0008006" key="15">
    <source>
        <dbReference type="Google" id="ProtNLM"/>
    </source>
</evidence>
<feature type="domain" description="Rrn7/TAF1B C-terminal cyclin" evidence="12">
    <location>
        <begin position="387"/>
        <end position="569"/>
    </location>
</feature>
<organism evidence="13 14">
    <name type="scientific">Tilletiopsis washingtonensis</name>
    <dbReference type="NCBI Taxonomy" id="58919"/>
    <lineage>
        <taxon>Eukaryota</taxon>
        <taxon>Fungi</taxon>
        <taxon>Dikarya</taxon>
        <taxon>Basidiomycota</taxon>
        <taxon>Ustilaginomycotina</taxon>
        <taxon>Exobasidiomycetes</taxon>
        <taxon>Entylomatales</taxon>
        <taxon>Entylomatales incertae sedis</taxon>
        <taxon>Tilletiopsis</taxon>
    </lineage>
</organism>
<feature type="compositionally biased region" description="Low complexity" evidence="10">
    <location>
        <begin position="262"/>
        <end position="275"/>
    </location>
</feature>
<keyword evidence="8" id="KW-0804">Transcription</keyword>
<keyword evidence="5" id="KW-0862">Zinc</keyword>
<feature type="region of interest" description="Disordered" evidence="10">
    <location>
        <begin position="1"/>
        <end position="42"/>
    </location>
</feature>
<dbReference type="GO" id="GO:0006355">
    <property type="term" value="P:regulation of DNA-templated transcription"/>
    <property type="evidence" value="ECO:0007669"/>
    <property type="project" value="InterPro"/>
</dbReference>
<dbReference type="EMBL" id="KZ819300">
    <property type="protein sequence ID" value="PWN96133.1"/>
    <property type="molecule type" value="Genomic_DNA"/>
</dbReference>
<dbReference type="STRING" id="58919.A0A316Z7I8"/>
<evidence type="ECO:0000313" key="13">
    <source>
        <dbReference type="EMBL" id="PWN96133.1"/>
    </source>
</evidence>
<evidence type="ECO:0000256" key="7">
    <source>
        <dbReference type="ARBA" id="ARBA00023125"/>
    </source>
</evidence>
<feature type="domain" description="Rrn7/TAF1B N-terminal cyclin" evidence="11">
    <location>
        <begin position="320"/>
        <end position="366"/>
    </location>
</feature>
<dbReference type="OrthoDB" id="428577at2759"/>
<evidence type="ECO:0000256" key="6">
    <source>
        <dbReference type="ARBA" id="ARBA00023015"/>
    </source>
</evidence>
<dbReference type="PANTHER" id="PTHR31576">
    <property type="entry name" value="TATA BOX-BINDING PROTEIN-ASSOCIATED FACTOR RNA POLYMERASE I SUBUNIT B"/>
    <property type="match status" value="1"/>
</dbReference>
<dbReference type="InterPro" id="IPR048538">
    <property type="entry name" value="Rrn7_cyclin_C"/>
</dbReference>
<dbReference type="InterPro" id="IPR033599">
    <property type="entry name" value="TAF1B/Rrn7"/>
</dbReference>
<dbReference type="GO" id="GO:0001164">
    <property type="term" value="F:RNA polymerase I core promoter sequence-specific DNA binding"/>
    <property type="evidence" value="ECO:0007669"/>
    <property type="project" value="InterPro"/>
</dbReference>
<keyword evidence="7" id="KW-0238">DNA-binding</keyword>
<evidence type="ECO:0000256" key="1">
    <source>
        <dbReference type="ARBA" id="ARBA00004604"/>
    </source>
</evidence>
<dbReference type="GO" id="GO:0042790">
    <property type="term" value="P:nucleolar large rRNA transcription by RNA polymerase I"/>
    <property type="evidence" value="ECO:0007669"/>
    <property type="project" value="TreeGrafter"/>
</dbReference>
<name>A0A316Z7I8_9BASI</name>
<dbReference type="GeneID" id="37270553"/>
<keyword evidence="3" id="KW-0479">Metal-binding</keyword>
<keyword evidence="9" id="KW-0539">Nucleus</keyword>
<sequence length="856" mass="92904">MSHSRVGSALAGSSRGRSAQSATPASSVAQRSRPRCPQCGSRRFRRDAGTSLVVCQEGHVLQGFRDEEAQDGDEWAVTTGKRAIRKLRAGRRRGTESTAVRGLWHGARGDFLLFQCLQLVLRMQLAALRHEWPHLPDEIEPVARDLWALYVSLNAKLRPAPYTEQLAHAQEEAGLAASLHADSDGGRSRSRSRSRAAEAARARAEAEAAAERDEQRRAEREERRATKRRLREAEGRSPSPSDFDSDATTESGSQHSSLGTPARSSRSRAGSSASGMWTDTDPGLDSDVEGDNLGSAPDREHLRSRAYPSQQPSRKGTDADGTPLVSVTAVLYLALIMLRVPVVWEDLRVLIASHRLPFLNAGQLLPAELVYHLPGAHMRKLEPGTTPTVAQLHARTVKLAQLMSRDFGVQLPEFNAAPVLYRCVDALLLPPTFYVAAKALASYVKLSLYAVDAYATAEPWSAPDESASATKRETGLVATGTLAAPRCMALMAAVCVVAKLRWGCDGWHRVEHADTPPAGTKRFEPWLDALEQAHQAFLADPRSAHLSEVDILDLDDAQLDAFLDFAEQNAVLPNHAKALSWRRAEGNDDLLAFATPAGPLAEEGDSLHDTSSPLHALNEARAAAREALYTAVHARVDGDEPGTTYNPTNRTALEVQPDGAQRLVRAAARVIGCTEFELARSVGEVERMLVRALLDDARLKRDSTGAPPAKRSDRGADAERATSASSDEAAPVRRGPGRPRKNAAASYAKHATLSRNTVLPETETTPPKRPRGRPRKDSQHPGASTSATEPRSAVEALPRRPRGRPRKDDLARRRSGALDGEEAVHPPPRPRQPARAAVRPPVREFAVSSSDDDSDS</sequence>
<feature type="region of interest" description="Disordered" evidence="10">
    <location>
        <begin position="701"/>
        <end position="856"/>
    </location>
</feature>
<reference evidence="13 14" key="1">
    <citation type="journal article" date="2018" name="Mol. Biol. Evol.">
        <title>Broad Genomic Sampling Reveals a Smut Pathogenic Ancestry of the Fungal Clade Ustilaginomycotina.</title>
        <authorList>
            <person name="Kijpornyongpan T."/>
            <person name="Mondo S.J."/>
            <person name="Barry K."/>
            <person name="Sandor L."/>
            <person name="Lee J."/>
            <person name="Lipzen A."/>
            <person name="Pangilinan J."/>
            <person name="LaButti K."/>
            <person name="Hainaut M."/>
            <person name="Henrissat B."/>
            <person name="Grigoriev I.V."/>
            <person name="Spatafora J.W."/>
            <person name="Aime M.C."/>
        </authorList>
    </citation>
    <scope>NUCLEOTIDE SEQUENCE [LARGE SCALE GENOMIC DNA]</scope>
    <source>
        <strain evidence="13 14">MCA 4186</strain>
    </source>
</reference>
<dbReference type="PROSITE" id="PS00354">
    <property type="entry name" value="HMGI_Y"/>
    <property type="match status" value="1"/>
</dbReference>
<dbReference type="PRINTS" id="PR00929">
    <property type="entry name" value="ATHOOK"/>
</dbReference>
<keyword evidence="4" id="KW-0863">Zinc-finger</keyword>
<evidence type="ECO:0000256" key="10">
    <source>
        <dbReference type="SAM" id="MobiDB-lite"/>
    </source>
</evidence>
<keyword evidence="14" id="KW-1185">Reference proteome</keyword>
<evidence type="ECO:0000256" key="3">
    <source>
        <dbReference type="ARBA" id="ARBA00022723"/>
    </source>
</evidence>
<dbReference type="InterPro" id="IPR017956">
    <property type="entry name" value="AT_hook_DNA-bd_motif"/>
</dbReference>
<dbReference type="RefSeq" id="XP_025596412.1">
    <property type="nucleotide sequence ID" value="XM_025743009.1"/>
</dbReference>
<evidence type="ECO:0000259" key="12">
    <source>
        <dbReference type="Pfam" id="PF20645"/>
    </source>
</evidence>
<dbReference type="GO" id="GO:0008270">
    <property type="term" value="F:zinc ion binding"/>
    <property type="evidence" value="ECO:0007669"/>
    <property type="project" value="UniProtKB-KW"/>
</dbReference>
<accession>A0A316Z7I8</accession>
<feature type="compositionally biased region" description="Basic and acidic residues" evidence="10">
    <location>
        <begin position="195"/>
        <end position="224"/>
    </location>
</feature>
<dbReference type="InterPro" id="IPR000637">
    <property type="entry name" value="HMGI/Y_DNA-bd_CS"/>
</dbReference>
<evidence type="ECO:0000256" key="5">
    <source>
        <dbReference type="ARBA" id="ARBA00022833"/>
    </source>
</evidence>
<evidence type="ECO:0000313" key="14">
    <source>
        <dbReference type="Proteomes" id="UP000245946"/>
    </source>
</evidence>
<feature type="compositionally biased region" description="Basic and acidic residues" evidence="10">
    <location>
        <begin position="710"/>
        <end position="720"/>
    </location>
</feature>
<dbReference type="Proteomes" id="UP000245946">
    <property type="component" value="Unassembled WGS sequence"/>
</dbReference>
<dbReference type="SMART" id="SM00384">
    <property type="entry name" value="AT_hook"/>
    <property type="match status" value="3"/>
</dbReference>
<feature type="region of interest" description="Disordered" evidence="10">
    <location>
        <begin position="179"/>
        <end position="321"/>
    </location>
</feature>
<feature type="compositionally biased region" description="Low complexity" evidence="10">
    <location>
        <begin position="833"/>
        <end position="849"/>
    </location>
</feature>
<dbReference type="AlphaFoldDB" id="A0A316Z7I8"/>
<feature type="compositionally biased region" description="Low complexity" evidence="10">
    <location>
        <begin position="1"/>
        <end position="22"/>
    </location>
</feature>
<dbReference type="PANTHER" id="PTHR31576:SF2">
    <property type="entry name" value="TATA BOX-BINDING PROTEIN-ASSOCIATED FACTOR RNA POLYMERASE I SUBUNIT B"/>
    <property type="match status" value="1"/>
</dbReference>
<evidence type="ECO:0000256" key="2">
    <source>
        <dbReference type="ARBA" id="ARBA00006899"/>
    </source>
</evidence>
<evidence type="ECO:0000256" key="8">
    <source>
        <dbReference type="ARBA" id="ARBA00023163"/>
    </source>
</evidence>
<dbReference type="Pfam" id="PF20644">
    <property type="entry name" value="Rrn7_cyclin_N"/>
    <property type="match status" value="1"/>
</dbReference>
<evidence type="ECO:0000259" key="11">
    <source>
        <dbReference type="Pfam" id="PF20644"/>
    </source>
</evidence>
<keyword evidence="6" id="KW-0805">Transcription regulation</keyword>
<feature type="compositionally biased region" description="Polar residues" evidence="10">
    <location>
        <begin position="238"/>
        <end position="259"/>
    </location>
</feature>
<comment type="subcellular location">
    <subcellularLocation>
        <location evidence="1">Nucleus</location>
        <location evidence="1">Nucleolus</location>
    </subcellularLocation>
</comment>
<dbReference type="Pfam" id="PF20645">
    <property type="entry name" value="Rrn7_cyclin_C"/>
    <property type="match status" value="1"/>
</dbReference>
<gene>
    <name evidence="13" type="ORF">FA09DRAFT_331398</name>
</gene>
<comment type="similarity">
    <text evidence="2">Belongs to the RRN7/TAF1B family.</text>
</comment>
<dbReference type="GO" id="GO:0070860">
    <property type="term" value="C:RNA polymerase I core factor complex"/>
    <property type="evidence" value="ECO:0007669"/>
    <property type="project" value="InterPro"/>
</dbReference>
<evidence type="ECO:0000256" key="9">
    <source>
        <dbReference type="ARBA" id="ARBA00023242"/>
    </source>
</evidence>
<dbReference type="InterPro" id="IPR048540">
    <property type="entry name" value="Rrn7_cyclin_N"/>
</dbReference>